<evidence type="ECO:0000259" key="3">
    <source>
        <dbReference type="Pfam" id="PF08125"/>
    </source>
</evidence>
<evidence type="ECO:0000313" key="5">
    <source>
        <dbReference type="Proteomes" id="UP001385499"/>
    </source>
</evidence>
<feature type="domain" description="Mannitol dehydrogenase C-terminal" evidence="3">
    <location>
        <begin position="281"/>
        <end position="458"/>
    </location>
</feature>
<dbReference type="InterPro" id="IPR000669">
    <property type="entry name" value="Mannitol_DH"/>
</dbReference>
<protein>
    <submittedName>
        <fullName evidence="4">Mannitol dehydrogenase family protein</fullName>
        <ecNumber evidence="4">1.1.1.-</ecNumber>
    </submittedName>
</protein>
<evidence type="ECO:0000259" key="2">
    <source>
        <dbReference type="Pfam" id="PF01232"/>
    </source>
</evidence>
<evidence type="ECO:0000256" key="1">
    <source>
        <dbReference type="ARBA" id="ARBA00023002"/>
    </source>
</evidence>
<dbReference type="InterPro" id="IPR050988">
    <property type="entry name" value="Mannitol_DH/Oxidoreductase"/>
</dbReference>
<dbReference type="PRINTS" id="PR00084">
    <property type="entry name" value="MTLDHDRGNASE"/>
</dbReference>
<dbReference type="Pfam" id="PF01232">
    <property type="entry name" value="Mannitol_dh"/>
    <property type="match status" value="1"/>
</dbReference>
<dbReference type="Proteomes" id="UP001385499">
    <property type="component" value="Unassembled WGS sequence"/>
</dbReference>
<dbReference type="Gene3D" id="1.10.1040.10">
    <property type="entry name" value="N-(1-d-carboxylethyl)-l-norvaline Dehydrogenase, domain 2"/>
    <property type="match status" value="1"/>
</dbReference>
<dbReference type="Gene3D" id="3.40.50.720">
    <property type="entry name" value="NAD(P)-binding Rossmann-like Domain"/>
    <property type="match status" value="1"/>
</dbReference>
<organism evidence="4 5">
    <name type="scientific">Roseibium algae</name>
    <dbReference type="NCBI Taxonomy" id="3123038"/>
    <lineage>
        <taxon>Bacteria</taxon>
        <taxon>Pseudomonadati</taxon>
        <taxon>Pseudomonadota</taxon>
        <taxon>Alphaproteobacteria</taxon>
        <taxon>Hyphomicrobiales</taxon>
        <taxon>Stappiaceae</taxon>
        <taxon>Roseibium</taxon>
    </lineage>
</organism>
<dbReference type="RefSeq" id="WP_340272426.1">
    <property type="nucleotide sequence ID" value="NZ_JBAKIA010000001.1"/>
</dbReference>
<dbReference type="PANTHER" id="PTHR43362:SF1">
    <property type="entry name" value="MANNITOL DEHYDROGENASE 2-RELATED"/>
    <property type="match status" value="1"/>
</dbReference>
<dbReference type="Pfam" id="PF08125">
    <property type="entry name" value="Mannitol_dh_C"/>
    <property type="match status" value="1"/>
</dbReference>
<proteinExistence type="predicted"/>
<gene>
    <name evidence="4" type="ORF">V6575_02410</name>
</gene>
<comment type="caution">
    <text evidence="4">The sequence shown here is derived from an EMBL/GenBank/DDBJ whole genome shotgun (WGS) entry which is preliminary data.</text>
</comment>
<dbReference type="SUPFAM" id="SSF48179">
    <property type="entry name" value="6-phosphogluconate dehydrogenase C-terminal domain-like"/>
    <property type="match status" value="1"/>
</dbReference>
<dbReference type="InterPro" id="IPR013131">
    <property type="entry name" value="Mannitol_DH_N"/>
</dbReference>
<dbReference type="GO" id="GO:0016491">
    <property type="term" value="F:oxidoreductase activity"/>
    <property type="evidence" value="ECO:0007669"/>
    <property type="project" value="UniProtKB-KW"/>
</dbReference>
<dbReference type="SUPFAM" id="SSF51735">
    <property type="entry name" value="NAD(P)-binding Rossmann-fold domains"/>
    <property type="match status" value="1"/>
</dbReference>
<sequence length="484" mass="52515">MPAELPTKLPRVSRTGVAPRSGIVHLGLGAFFRAHGAIYIEEAMAASGGDWGIIGVSLQSPRMRDQLAPQDFVYTAQELGPNGETLRQVEAITDVLVAREDPQAVLDAMASPEIRIVSLTVTEKGYCHDPASGQLNKDHPDIIHDLDSEIPVSSPGFLVRALQLRRDTGLPPFTVLTCDNLPENGKLVRNIVIEFANLIDTDLAKWIESDGRFPSTMVDRIVPATKPEDIVALAEKTEFFDAAPVLHEPFRQWAVEDDFVEAYGAEARPDLAAVGVELVQDVTPYEHMKLRMLNGTHSALAYLGYLAGYETIAETVADPVMATYVKSLWRREIIPSFTPPPEVDLSAYASALFKRYANPSIRHRTWQIAMDGSQKLPQRILGTLRDNLDAGHQSPGLGTAIAAWMIYVGGTDLNGAPIDVRDPLSEKLAALSAAASAPGEKVAALLGVDQIFNQDLAEEIGLDLVAAYILLSADGVRTVLEDLA</sequence>
<dbReference type="InterPro" id="IPR008927">
    <property type="entry name" value="6-PGluconate_DH-like_C_sf"/>
</dbReference>
<keyword evidence="5" id="KW-1185">Reference proteome</keyword>
<dbReference type="InterPro" id="IPR013118">
    <property type="entry name" value="Mannitol_DH_C"/>
</dbReference>
<evidence type="ECO:0000313" key="4">
    <source>
        <dbReference type="EMBL" id="MEJ8472929.1"/>
    </source>
</evidence>
<accession>A0ABU8TFJ8</accession>
<feature type="domain" description="Mannitol dehydrogenase N-terminal" evidence="2">
    <location>
        <begin position="22"/>
        <end position="260"/>
    </location>
</feature>
<dbReference type="InterPro" id="IPR013328">
    <property type="entry name" value="6PGD_dom2"/>
</dbReference>
<name>A0ABU8TFJ8_9HYPH</name>
<keyword evidence="1 4" id="KW-0560">Oxidoreductase</keyword>
<dbReference type="EC" id="1.1.1.-" evidence="4"/>
<reference evidence="4 5" key="1">
    <citation type="submission" date="2024-02" db="EMBL/GenBank/DDBJ databases">
        <title>Roseibium algae sp. nov., isolated from marine alga (Grateloupia sp.), showing potential in myo-inositol conversion.</title>
        <authorList>
            <person name="Wang Y."/>
        </authorList>
    </citation>
    <scope>NUCLEOTIDE SEQUENCE [LARGE SCALE GENOMIC DNA]</scope>
    <source>
        <strain evidence="4 5">H3510</strain>
    </source>
</reference>
<dbReference type="PANTHER" id="PTHR43362">
    <property type="entry name" value="MANNITOL DEHYDROGENASE DSF1-RELATED"/>
    <property type="match status" value="1"/>
</dbReference>
<dbReference type="EMBL" id="JBAKIA010000001">
    <property type="protein sequence ID" value="MEJ8472929.1"/>
    <property type="molecule type" value="Genomic_DNA"/>
</dbReference>
<dbReference type="InterPro" id="IPR036291">
    <property type="entry name" value="NAD(P)-bd_dom_sf"/>
</dbReference>